<dbReference type="EMBL" id="WIUZ02000006">
    <property type="protein sequence ID" value="KAF9785793.1"/>
    <property type="molecule type" value="Genomic_DNA"/>
</dbReference>
<feature type="compositionally biased region" description="Acidic residues" evidence="3">
    <location>
        <begin position="93"/>
        <end position="103"/>
    </location>
</feature>
<evidence type="ECO:0000256" key="2">
    <source>
        <dbReference type="SAM" id="Coils"/>
    </source>
</evidence>
<dbReference type="PANTHER" id="PTHR16127:SF13">
    <property type="entry name" value="GH01188P"/>
    <property type="match status" value="1"/>
</dbReference>
<feature type="coiled-coil region" evidence="2">
    <location>
        <begin position="433"/>
        <end position="460"/>
    </location>
</feature>
<dbReference type="CDD" id="cd01763">
    <property type="entry name" value="Ubl_SUMO_like"/>
    <property type="match status" value="1"/>
</dbReference>
<proteinExistence type="inferred from homology"/>
<name>A0A9P6HHX1_9AGAM</name>
<dbReference type="AlphaFoldDB" id="A0A9P6HHX1"/>
<reference evidence="4" key="2">
    <citation type="submission" date="2020-11" db="EMBL/GenBank/DDBJ databases">
        <authorList>
            <consortium name="DOE Joint Genome Institute"/>
            <person name="Kuo A."/>
            <person name="Miyauchi S."/>
            <person name="Kiss E."/>
            <person name="Drula E."/>
            <person name="Kohler A."/>
            <person name="Sanchez-Garcia M."/>
            <person name="Andreopoulos B."/>
            <person name="Barry K.W."/>
            <person name="Bonito G."/>
            <person name="Buee M."/>
            <person name="Carver A."/>
            <person name="Chen C."/>
            <person name="Cichocki N."/>
            <person name="Clum A."/>
            <person name="Culley D."/>
            <person name="Crous P.W."/>
            <person name="Fauchery L."/>
            <person name="Girlanda M."/>
            <person name="Hayes R."/>
            <person name="Keri Z."/>
            <person name="Labutti K."/>
            <person name="Lipzen A."/>
            <person name="Lombard V."/>
            <person name="Magnuson J."/>
            <person name="Maillard F."/>
            <person name="Morin E."/>
            <person name="Murat C."/>
            <person name="Nolan M."/>
            <person name="Ohm R."/>
            <person name="Pangilinan J."/>
            <person name="Pereira M."/>
            <person name="Perotto S."/>
            <person name="Peter M."/>
            <person name="Riley R."/>
            <person name="Sitrit Y."/>
            <person name="Stielow B."/>
            <person name="Szollosi G."/>
            <person name="Zifcakova L."/>
            <person name="Stursova M."/>
            <person name="Spatafora J.W."/>
            <person name="Tedersoo L."/>
            <person name="Vaario L.-M."/>
            <person name="Yamada A."/>
            <person name="Yan M."/>
            <person name="Wang P."/>
            <person name="Xu J."/>
            <person name="Bruns T."/>
            <person name="Baldrian P."/>
            <person name="Vilgalys R."/>
            <person name="Henrissat B."/>
            <person name="Grigoriev I.V."/>
            <person name="Hibbett D."/>
            <person name="Nagy L.G."/>
            <person name="Martin F.M."/>
        </authorList>
    </citation>
    <scope>NUCLEOTIDE SEQUENCE</scope>
    <source>
        <strain evidence="4">UH-Tt-Lm1</strain>
    </source>
</reference>
<evidence type="ECO:0000256" key="3">
    <source>
        <dbReference type="SAM" id="MobiDB-lite"/>
    </source>
</evidence>
<dbReference type="Proteomes" id="UP000736335">
    <property type="component" value="Unassembled WGS sequence"/>
</dbReference>
<dbReference type="InterPro" id="IPR026183">
    <property type="entry name" value="Taxilin_fam"/>
</dbReference>
<evidence type="ECO:0000313" key="5">
    <source>
        <dbReference type="Proteomes" id="UP000736335"/>
    </source>
</evidence>
<feature type="compositionally biased region" description="Polar residues" evidence="3">
    <location>
        <begin position="50"/>
        <end position="66"/>
    </location>
</feature>
<dbReference type="GO" id="GO:0019905">
    <property type="term" value="F:syntaxin binding"/>
    <property type="evidence" value="ECO:0007669"/>
    <property type="project" value="InterPro"/>
</dbReference>
<gene>
    <name evidence="4" type="ORF">BJ322DRAFT_1004275</name>
</gene>
<keyword evidence="5" id="KW-1185">Reference proteome</keyword>
<feature type="compositionally biased region" description="Basic and acidic residues" evidence="3">
    <location>
        <begin position="104"/>
        <end position="113"/>
    </location>
</feature>
<sequence>MSGVSQAQTQRPKVPAGPAPVNAPPAPPTQKPTPSYQHPSHPRPNPQPNTQPLANRSQPTTNGQYSKNKKKTDPAPVDPAVMYESLKNRIAALEEEETHEEEEERKFAEEAQKSVKGVPDNLVHAKYVELFAEFKRLERDHAKEKQKLTKDKDAAKGQLTKVNQTKVKMENLARELQKDNKRLREDGKRLTQCVEDAQGEIAQMKNDMARRMERAKLQDIKYRDSPDIVVKVVCKYRAELYFKVSRKIKFSRLFHAWSDRMDSVLATGGGLGAANATTVGTAGKGGRQLLSAEKPNGAAKLDPAKGESNAIRFIFSHGGRTIEQDQTPEEMGMETGDEILAVELMDLTEGPGTEVDEGSPEPRRQRLIKNWTEDPKEAKRAMEELFDNVVRERLKDILRQYELRERHFECVIRSKELEVLLSRARAAEQQQLAEGQANRALKAEQENEQLRKDLEQSQNGQTMLIDKLIACCKEVRMTPPNAERTQRLFASLREELEKRGTKFTTSGD</sequence>
<evidence type="ECO:0008006" key="6">
    <source>
        <dbReference type="Google" id="ProtNLM"/>
    </source>
</evidence>
<reference evidence="4" key="1">
    <citation type="journal article" date="2020" name="Nat. Commun.">
        <title>Large-scale genome sequencing of mycorrhizal fungi provides insights into the early evolution of symbiotic traits.</title>
        <authorList>
            <person name="Miyauchi S."/>
            <person name="Kiss E."/>
            <person name="Kuo A."/>
            <person name="Drula E."/>
            <person name="Kohler A."/>
            <person name="Sanchez-Garcia M."/>
            <person name="Morin E."/>
            <person name="Andreopoulos B."/>
            <person name="Barry K.W."/>
            <person name="Bonito G."/>
            <person name="Buee M."/>
            <person name="Carver A."/>
            <person name="Chen C."/>
            <person name="Cichocki N."/>
            <person name="Clum A."/>
            <person name="Culley D."/>
            <person name="Crous P.W."/>
            <person name="Fauchery L."/>
            <person name="Girlanda M."/>
            <person name="Hayes R.D."/>
            <person name="Keri Z."/>
            <person name="LaButti K."/>
            <person name="Lipzen A."/>
            <person name="Lombard V."/>
            <person name="Magnuson J."/>
            <person name="Maillard F."/>
            <person name="Murat C."/>
            <person name="Nolan M."/>
            <person name="Ohm R.A."/>
            <person name="Pangilinan J."/>
            <person name="Pereira M.F."/>
            <person name="Perotto S."/>
            <person name="Peter M."/>
            <person name="Pfister S."/>
            <person name="Riley R."/>
            <person name="Sitrit Y."/>
            <person name="Stielow J.B."/>
            <person name="Szollosi G."/>
            <person name="Zifcakova L."/>
            <person name="Stursova M."/>
            <person name="Spatafora J.W."/>
            <person name="Tedersoo L."/>
            <person name="Vaario L.M."/>
            <person name="Yamada A."/>
            <person name="Yan M."/>
            <person name="Wang P."/>
            <person name="Xu J."/>
            <person name="Bruns T."/>
            <person name="Baldrian P."/>
            <person name="Vilgalys R."/>
            <person name="Dunand C."/>
            <person name="Henrissat B."/>
            <person name="Grigoriev I.V."/>
            <person name="Hibbett D."/>
            <person name="Nagy L.G."/>
            <person name="Martin F.M."/>
        </authorList>
    </citation>
    <scope>NUCLEOTIDE SEQUENCE</scope>
    <source>
        <strain evidence="4">UH-Tt-Lm1</strain>
    </source>
</reference>
<accession>A0A9P6HHX1</accession>
<feature type="compositionally biased region" description="Pro residues" evidence="3">
    <location>
        <begin position="15"/>
        <end position="31"/>
    </location>
</feature>
<protein>
    <recommendedName>
        <fullName evidence="6">Ubiquitin-like domain-containing protein</fullName>
    </recommendedName>
</protein>
<dbReference type="OrthoDB" id="442921at2759"/>
<organism evidence="4 5">
    <name type="scientific">Thelephora terrestris</name>
    <dbReference type="NCBI Taxonomy" id="56493"/>
    <lineage>
        <taxon>Eukaryota</taxon>
        <taxon>Fungi</taxon>
        <taxon>Dikarya</taxon>
        <taxon>Basidiomycota</taxon>
        <taxon>Agaricomycotina</taxon>
        <taxon>Agaricomycetes</taxon>
        <taxon>Thelephorales</taxon>
        <taxon>Thelephoraceae</taxon>
        <taxon>Thelephora</taxon>
    </lineage>
</organism>
<feature type="compositionally biased region" description="Polar residues" evidence="3">
    <location>
        <begin position="1"/>
        <end position="11"/>
    </location>
</feature>
<dbReference type="Pfam" id="PF09728">
    <property type="entry name" value="Taxilin"/>
    <property type="match status" value="2"/>
</dbReference>
<dbReference type="PANTHER" id="PTHR16127">
    <property type="entry name" value="TAXILIN"/>
    <property type="match status" value="1"/>
</dbReference>
<dbReference type="Gene3D" id="3.10.20.90">
    <property type="entry name" value="Phosphatidylinositol 3-kinase Catalytic Subunit, Chain A, domain 1"/>
    <property type="match status" value="1"/>
</dbReference>
<keyword evidence="2" id="KW-0175">Coiled coil</keyword>
<evidence type="ECO:0000313" key="4">
    <source>
        <dbReference type="EMBL" id="KAF9785793.1"/>
    </source>
</evidence>
<comment type="similarity">
    <text evidence="1">Belongs to the taxilin family.</text>
</comment>
<comment type="caution">
    <text evidence="4">The sequence shown here is derived from an EMBL/GenBank/DDBJ whole genome shotgun (WGS) entry which is preliminary data.</text>
</comment>
<feature type="region of interest" description="Disordered" evidence="3">
    <location>
        <begin position="1"/>
        <end position="114"/>
    </location>
</feature>
<evidence type="ECO:0000256" key="1">
    <source>
        <dbReference type="ARBA" id="ARBA00009550"/>
    </source>
</evidence>